<feature type="compositionally biased region" description="Polar residues" evidence="1">
    <location>
        <begin position="434"/>
        <end position="448"/>
    </location>
</feature>
<proteinExistence type="predicted"/>
<feature type="region of interest" description="Disordered" evidence="1">
    <location>
        <begin position="434"/>
        <end position="487"/>
    </location>
</feature>
<dbReference type="OrthoDB" id="8193942at2759"/>
<feature type="region of interest" description="Disordered" evidence="1">
    <location>
        <begin position="383"/>
        <end position="415"/>
    </location>
</feature>
<protein>
    <submittedName>
        <fullName evidence="2">(apollo) hypothetical protein</fullName>
    </submittedName>
</protein>
<keyword evidence="3" id="KW-1185">Reference proteome</keyword>
<feature type="region of interest" description="Disordered" evidence="1">
    <location>
        <begin position="173"/>
        <end position="200"/>
    </location>
</feature>
<gene>
    <name evidence="2" type="ORF">PAPOLLO_LOCUS21351</name>
</gene>
<feature type="region of interest" description="Disordered" evidence="1">
    <location>
        <begin position="592"/>
        <end position="621"/>
    </location>
</feature>
<reference evidence="2" key="1">
    <citation type="submission" date="2021-04" db="EMBL/GenBank/DDBJ databases">
        <authorList>
            <person name="Tunstrom K."/>
        </authorList>
    </citation>
    <scope>NUCLEOTIDE SEQUENCE</scope>
</reference>
<comment type="caution">
    <text evidence="2">The sequence shown here is derived from an EMBL/GenBank/DDBJ whole genome shotgun (WGS) entry which is preliminary data.</text>
</comment>
<dbReference type="Proteomes" id="UP000691718">
    <property type="component" value="Unassembled WGS sequence"/>
</dbReference>
<organism evidence="2 3">
    <name type="scientific">Parnassius apollo</name>
    <name type="common">Apollo butterfly</name>
    <name type="synonym">Papilio apollo</name>
    <dbReference type="NCBI Taxonomy" id="110799"/>
    <lineage>
        <taxon>Eukaryota</taxon>
        <taxon>Metazoa</taxon>
        <taxon>Ecdysozoa</taxon>
        <taxon>Arthropoda</taxon>
        <taxon>Hexapoda</taxon>
        <taxon>Insecta</taxon>
        <taxon>Pterygota</taxon>
        <taxon>Neoptera</taxon>
        <taxon>Endopterygota</taxon>
        <taxon>Lepidoptera</taxon>
        <taxon>Glossata</taxon>
        <taxon>Ditrysia</taxon>
        <taxon>Papilionoidea</taxon>
        <taxon>Papilionidae</taxon>
        <taxon>Parnassiinae</taxon>
        <taxon>Parnassini</taxon>
        <taxon>Parnassius</taxon>
        <taxon>Parnassius</taxon>
    </lineage>
</organism>
<feature type="compositionally biased region" description="Polar residues" evidence="1">
    <location>
        <begin position="501"/>
        <end position="528"/>
    </location>
</feature>
<dbReference type="EMBL" id="CAJQZP010001306">
    <property type="protein sequence ID" value="CAG5038350.1"/>
    <property type="molecule type" value="Genomic_DNA"/>
</dbReference>
<evidence type="ECO:0000313" key="2">
    <source>
        <dbReference type="EMBL" id="CAG5038350.1"/>
    </source>
</evidence>
<sequence length="621" mass="70485">MISDVDTSLRGFSFMPEIKTKEMDLQYVEDRELEQAWRSRRRERVRQQEQKIWEEFIQEQDIVQSVYKSDPYQFIENIPETCLQELLEKEINKMQKKKVEEEVKEEDAVEIATTPPDTPSIVVQNDKTYNERQDMQEVLHIFYDDKDNEELSGNEGEVLNESGGSPLCTVRENQVEKEQPKAQEPSPSPEKVPVSGKSSGNVATMVENSIYCAKVKELRARINEELLSIIATVEHQNLINMDPEDLKKIQKRSSEFSSRFSRIHLYQLQRQIQDLKRHNSAASLPFGQHTQLQAQMVRTVSLYQNLWQAFCALHKWFRQSLCTGAVVTLCRCAARLPRDLPAFPATPDPCNDDLLKTCDRFEETVAKHGERADELIKSLEDANNPYAKKPSKNMAKKNPSSAYLKAGPKSTSRADGKLSMYSLDTLRINLKAKSSTTRENLSSGTSKLCGTASKALEKRAPDRNKTPKHRRKSPTTARARTRRAEADVRTLVEAVTCTSSHVSFEASSQRSPNANNLTYRSKGASQSGKSKETTPRSKHQETSRKIQKVPNVPKNSICDENSTVKSCSEFRNEEINVGITKKNFMESPRAHLSLGQDGAQSRRSGKENMKVSDSLELLSFM</sequence>
<dbReference type="AlphaFoldDB" id="A0A8S3XSG1"/>
<feature type="compositionally biased region" description="Basic and acidic residues" evidence="1">
    <location>
        <begin position="455"/>
        <end position="465"/>
    </location>
</feature>
<accession>A0A8S3XSG1</accession>
<feature type="region of interest" description="Disordered" evidence="1">
    <location>
        <begin position="501"/>
        <end position="554"/>
    </location>
</feature>
<name>A0A8S3XSG1_PARAO</name>
<evidence type="ECO:0000313" key="3">
    <source>
        <dbReference type="Proteomes" id="UP000691718"/>
    </source>
</evidence>
<feature type="compositionally biased region" description="Basic and acidic residues" evidence="1">
    <location>
        <begin position="529"/>
        <end position="544"/>
    </location>
</feature>
<feature type="compositionally biased region" description="Low complexity" evidence="1">
    <location>
        <begin position="189"/>
        <end position="199"/>
    </location>
</feature>
<evidence type="ECO:0000256" key="1">
    <source>
        <dbReference type="SAM" id="MobiDB-lite"/>
    </source>
</evidence>